<evidence type="ECO:0000313" key="1">
    <source>
        <dbReference type="EMBL" id="KAK5584058.1"/>
    </source>
</evidence>
<comment type="caution">
    <text evidence="1">The sequence shown here is derived from an EMBL/GenBank/DDBJ whole genome shotgun (WGS) entry which is preliminary data.</text>
</comment>
<protein>
    <submittedName>
        <fullName evidence="1">Uncharacterized protein</fullName>
    </submittedName>
</protein>
<dbReference type="EMBL" id="JAVFKY010000001">
    <property type="protein sequence ID" value="KAK5584058.1"/>
    <property type="molecule type" value="Genomic_DNA"/>
</dbReference>
<proteinExistence type="predicted"/>
<reference evidence="1 2" key="1">
    <citation type="submission" date="2023-11" db="EMBL/GenBank/DDBJ databases">
        <title>Dfirmibasis_genome.</title>
        <authorList>
            <person name="Edelbroek B."/>
            <person name="Kjellin J."/>
            <person name="Jerlstrom-Hultqvist J."/>
            <person name="Soderbom F."/>
        </authorList>
    </citation>
    <scope>NUCLEOTIDE SEQUENCE [LARGE SCALE GENOMIC DNA]</scope>
    <source>
        <strain evidence="1 2">TNS-C-14</strain>
    </source>
</reference>
<sequence>MSFTNIFNEEIFLEENIYANAIEVVLNQKNNTENELYYLSDIMFNYKFHLSKRKLYSIDYWLSQKSQYLQFIDHLHFDLVQTGELDYTTINSPEPRPYRCFSCKKFRPNEWVTLNIMEDVSVFLCQQCGSQGKIYYNQ</sequence>
<dbReference type="Proteomes" id="UP001344447">
    <property type="component" value="Unassembled WGS sequence"/>
</dbReference>
<name>A0AAN7ULF5_9MYCE</name>
<gene>
    <name evidence="1" type="ORF">RB653_005665</name>
</gene>
<evidence type="ECO:0000313" key="2">
    <source>
        <dbReference type="Proteomes" id="UP001344447"/>
    </source>
</evidence>
<dbReference type="AlphaFoldDB" id="A0AAN7ULF5"/>
<organism evidence="1 2">
    <name type="scientific">Dictyostelium firmibasis</name>
    <dbReference type="NCBI Taxonomy" id="79012"/>
    <lineage>
        <taxon>Eukaryota</taxon>
        <taxon>Amoebozoa</taxon>
        <taxon>Evosea</taxon>
        <taxon>Eumycetozoa</taxon>
        <taxon>Dictyostelia</taxon>
        <taxon>Dictyosteliales</taxon>
        <taxon>Dictyosteliaceae</taxon>
        <taxon>Dictyostelium</taxon>
    </lineage>
</organism>
<keyword evidence="2" id="KW-1185">Reference proteome</keyword>
<accession>A0AAN7ULF5</accession>